<evidence type="ECO:0000313" key="4">
    <source>
        <dbReference type="Proteomes" id="UP000663828"/>
    </source>
</evidence>
<evidence type="ECO:0000256" key="1">
    <source>
        <dbReference type="SAM" id="MobiDB-lite"/>
    </source>
</evidence>
<organism evidence="2 5">
    <name type="scientific">Adineta ricciae</name>
    <name type="common">Rotifer</name>
    <dbReference type="NCBI Taxonomy" id="249248"/>
    <lineage>
        <taxon>Eukaryota</taxon>
        <taxon>Metazoa</taxon>
        <taxon>Spiralia</taxon>
        <taxon>Gnathifera</taxon>
        <taxon>Rotifera</taxon>
        <taxon>Eurotatoria</taxon>
        <taxon>Bdelloidea</taxon>
        <taxon>Adinetida</taxon>
        <taxon>Adinetidae</taxon>
        <taxon>Adineta</taxon>
    </lineage>
</organism>
<evidence type="ECO:0000313" key="2">
    <source>
        <dbReference type="EMBL" id="CAF1435351.1"/>
    </source>
</evidence>
<feature type="region of interest" description="Disordered" evidence="1">
    <location>
        <begin position="130"/>
        <end position="158"/>
    </location>
</feature>
<keyword evidence="4" id="KW-1185">Reference proteome</keyword>
<name>A0A815NJ80_ADIRI</name>
<sequence>MDVDENTSSDPIVSSNQTDFEQIWLSIATDIIIRKFENLDDILEFHQLSDHLQNELKDTVISLNNNYKIFYDEQELKNFHVILYFKDKEKYLAIFEEQTQSQQIRTIINSMGLMSFYQYLSKFISKDSEQRQTLDNDHEEQSQPIEQNNSNNTESSSCSKFFGKVPNINIRQYIPTFSRESSSTSTSSYNKLVENCMLRKLEGISNTK</sequence>
<comment type="caution">
    <text evidence="2">The sequence shown here is derived from an EMBL/GenBank/DDBJ whole genome shotgun (WGS) entry which is preliminary data.</text>
</comment>
<protein>
    <submittedName>
        <fullName evidence="2">Uncharacterized protein</fullName>
    </submittedName>
</protein>
<feature type="compositionally biased region" description="Low complexity" evidence="1">
    <location>
        <begin position="148"/>
        <end position="158"/>
    </location>
</feature>
<feature type="compositionally biased region" description="Basic and acidic residues" evidence="1">
    <location>
        <begin position="130"/>
        <end position="141"/>
    </location>
</feature>
<dbReference type="EMBL" id="CAJNOJ010000403">
    <property type="protein sequence ID" value="CAF1435351.1"/>
    <property type="molecule type" value="Genomic_DNA"/>
</dbReference>
<reference evidence="2" key="1">
    <citation type="submission" date="2021-02" db="EMBL/GenBank/DDBJ databases">
        <authorList>
            <person name="Nowell W R."/>
        </authorList>
    </citation>
    <scope>NUCLEOTIDE SEQUENCE</scope>
</reference>
<gene>
    <name evidence="2" type="ORF">EDS130_LOCUS38487</name>
    <name evidence="3" type="ORF">XAT740_LOCUS59654</name>
</gene>
<dbReference type="EMBL" id="CAJNOR010013995">
    <property type="protein sequence ID" value="CAF1676221.1"/>
    <property type="molecule type" value="Genomic_DNA"/>
</dbReference>
<proteinExistence type="predicted"/>
<evidence type="ECO:0000313" key="5">
    <source>
        <dbReference type="Proteomes" id="UP000663852"/>
    </source>
</evidence>
<dbReference type="Proteomes" id="UP000663828">
    <property type="component" value="Unassembled WGS sequence"/>
</dbReference>
<dbReference type="AlphaFoldDB" id="A0A815NJ80"/>
<accession>A0A815NJ80</accession>
<dbReference type="Proteomes" id="UP000663852">
    <property type="component" value="Unassembled WGS sequence"/>
</dbReference>
<evidence type="ECO:0000313" key="3">
    <source>
        <dbReference type="EMBL" id="CAF1676221.1"/>
    </source>
</evidence>